<dbReference type="CDD" id="cd08268">
    <property type="entry name" value="MDR2"/>
    <property type="match status" value="1"/>
</dbReference>
<proteinExistence type="predicted"/>
<dbReference type="InterPro" id="IPR013149">
    <property type="entry name" value="ADH-like_C"/>
</dbReference>
<evidence type="ECO:0000256" key="1">
    <source>
        <dbReference type="ARBA" id="ARBA00022857"/>
    </source>
</evidence>
<gene>
    <name evidence="4" type="ORF">Bxe_B1273</name>
</gene>
<keyword evidence="1" id="KW-0521">NADP</keyword>
<dbReference type="InterPro" id="IPR011032">
    <property type="entry name" value="GroES-like_sf"/>
</dbReference>
<organism evidence="4 5">
    <name type="scientific">Paraburkholderia xenovorans (strain LB400)</name>
    <dbReference type="NCBI Taxonomy" id="266265"/>
    <lineage>
        <taxon>Bacteria</taxon>
        <taxon>Pseudomonadati</taxon>
        <taxon>Pseudomonadota</taxon>
        <taxon>Betaproteobacteria</taxon>
        <taxon>Burkholderiales</taxon>
        <taxon>Burkholderiaceae</taxon>
        <taxon>Paraburkholderia</taxon>
    </lineage>
</organism>
<dbReference type="InterPro" id="IPR020843">
    <property type="entry name" value="ER"/>
</dbReference>
<sequence>MSRTIKFAKAGGPEVLEFIETPVAAPGPHEVRIKVEAIGLNRAESMWRNDAYIEPVSFPAGLGYEAAGVVDAVGAEVTGIAPGDKVNVMPSFSMNQYFTYGEVILAPDYAVVKHPESLSFAEAASVWMMFVTAYGALIEDAKVTEGDFVLVPAASSSVGLAAIQIANYAGATSIALTRTSAKRQQLLDAGAAHVIATAETDLVAEVMRITDGKGARVAFDPVGGPTFTKLLAALSFQGIAYIYGALSEEATPLPVLEMIARMLTVKAHNIWLTSGDAARRKAAVDYVLKGLESGALKPVIDRTFTFDDMVEAHRYLETNGQFGKIVVTVQAGLADSNVDTAAVREAGAASSVSSTARVAG</sequence>
<feature type="domain" description="Enoyl reductase (ER)" evidence="3">
    <location>
        <begin position="11"/>
        <end position="327"/>
    </location>
</feature>
<dbReference type="Gene3D" id="3.40.50.720">
    <property type="entry name" value="NAD(P)-binding Rossmann-like Domain"/>
    <property type="match status" value="1"/>
</dbReference>
<dbReference type="STRING" id="266265.Bxe_B1273"/>
<dbReference type="PANTHER" id="PTHR48106:SF5">
    <property type="entry name" value="ZINC-CONTAINING ALCOHOL DEHYDROGENASE"/>
    <property type="match status" value="1"/>
</dbReference>
<dbReference type="Pfam" id="PF00107">
    <property type="entry name" value="ADH_zinc_N"/>
    <property type="match status" value="1"/>
</dbReference>
<reference evidence="4 5" key="1">
    <citation type="journal article" date="2006" name="Proc. Natl. Acad. Sci. U.S.A.">
        <title>Burkholderia xenovorans LB400 harbors a multi-replicon, 9.73-Mbp genome shaped for versatility.</title>
        <authorList>
            <person name="Chain P.S."/>
            <person name="Denef V.J."/>
            <person name="Konstantinidis K.T."/>
            <person name="Vergez L.M."/>
            <person name="Agullo L."/>
            <person name="Reyes V.L."/>
            <person name="Hauser L."/>
            <person name="Cordova M."/>
            <person name="Gomez L."/>
            <person name="Gonzalez M."/>
            <person name="Land M."/>
            <person name="Lao V."/>
            <person name="Larimer F."/>
            <person name="LiPuma J.J."/>
            <person name="Mahenthiralingam E."/>
            <person name="Malfatti S.A."/>
            <person name="Marx C.J."/>
            <person name="Parnell J.J."/>
            <person name="Ramette A."/>
            <person name="Richardson P."/>
            <person name="Seeger M."/>
            <person name="Smith D."/>
            <person name="Spilker T."/>
            <person name="Sul W.J."/>
            <person name="Tsoi T.V."/>
            <person name="Ulrich L.E."/>
            <person name="Zhulin I.B."/>
            <person name="Tiedje J.M."/>
        </authorList>
    </citation>
    <scope>NUCLEOTIDE SEQUENCE [LARGE SCALE GENOMIC DNA]</scope>
    <source>
        <strain evidence="4 5">LB400</strain>
    </source>
</reference>
<dbReference type="eggNOG" id="COG0604">
    <property type="taxonomic scope" value="Bacteria"/>
</dbReference>
<dbReference type="InterPro" id="IPR036291">
    <property type="entry name" value="NAD(P)-bd_dom_sf"/>
</dbReference>
<evidence type="ECO:0000313" key="5">
    <source>
        <dbReference type="Proteomes" id="UP000001817"/>
    </source>
</evidence>
<protein>
    <submittedName>
        <fullName evidence="4">Oxidoreductase</fullName>
    </submittedName>
</protein>
<evidence type="ECO:0000256" key="2">
    <source>
        <dbReference type="ARBA" id="ARBA00023002"/>
    </source>
</evidence>
<name>Q13MK4_PARXL</name>
<dbReference type="KEGG" id="bxe:Bxe_B1273"/>
<dbReference type="GO" id="GO:0070402">
    <property type="term" value="F:NADPH binding"/>
    <property type="evidence" value="ECO:0007669"/>
    <property type="project" value="TreeGrafter"/>
</dbReference>
<dbReference type="InterPro" id="IPR013154">
    <property type="entry name" value="ADH-like_N"/>
</dbReference>
<dbReference type="EMBL" id="CP000271">
    <property type="protein sequence ID" value="ABE34685.1"/>
    <property type="molecule type" value="Genomic_DNA"/>
</dbReference>
<dbReference type="SUPFAM" id="SSF51735">
    <property type="entry name" value="NAD(P)-binding Rossmann-fold domains"/>
    <property type="match status" value="1"/>
</dbReference>
<dbReference type="SMART" id="SM00829">
    <property type="entry name" value="PKS_ER"/>
    <property type="match status" value="1"/>
</dbReference>
<dbReference type="Proteomes" id="UP000001817">
    <property type="component" value="Chromosome 2"/>
</dbReference>
<keyword evidence="2" id="KW-0560">Oxidoreductase</keyword>
<dbReference type="PANTHER" id="PTHR48106">
    <property type="entry name" value="QUINONE OXIDOREDUCTASE PIG3-RELATED"/>
    <property type="match status" value="1"/>
</dbReference>
<accession>Q13MK4</accession>
<dbReference type="AlphaFoldDB" id="Q13MK4"/>
<dbReference type="Gene3D" id="3.90.180.10">
    <property type="entry name" value="Medium-chain alcohol dehydrogenases, catalytic domain"/>
    <property type="match status" value="1"/>
</dbReference>
<dbReference type="KEGG" id="bxb:DR64_6588"/>
<dbReference type="RefSeq" id="WP_011492005.1">
    <property type="nucleotide sequence ID" value="NC_007952.1"/>
</dbReference>
<dbReference type="SUPFAM" id="SSF50129">
    <property type="entry name" value="GroES-like"/>
    <property type="match status" value="1"/>
</dbReference>
<evidence type="ECO:0000259" key="3">
    <source>
        <dbReference type="SMART" id="SM00829"/>
    </source>
</evidence>
<evidence type="ECO:0000313" key="4">
    <source>
        <dbReference type="EMBL" id="ABE34685.1"/>
    </source>
</evidence>
<dbReference type="GO" id="GO:0016651">
    <property type="term" value="F:oxidoreductase activity, acting on NAD(P)H"/>
    <property type="evidence" value="ECO:0007669"/>
    <property type="project" value="TreeGrafter"/>
</dbReference>
<dbReference type="Pfam" id="PF08240">
    <property type="entry name" value="ADH_N"/>
    <property type="match status" value="1"/>
</dbReference>
<keyword evidence="5" id="KW-1185">Reference proteome</keyword>